<evidence type="ECO:0000256" key="1">
    <source>
        <dbReference type="SAM" id="MobiDB-lite"/>
    </source>
</evidence>
<comment type="caution">
    <text evidence="2">The sequence shown here is derived from an EMBL/GenBank/DDBJ whole genome shotgun (WGS) entry which is preliminary data.</text>
</comment>
<dbReference type="Gene3D" id="3.40.50.1240">
    <property type="entry name" value="Phosphoglycerate mutase-like"/>
    <property type="match status" value="1"/>
</dbReference>
<dbReference type="Proteomes" id="UP000530403">
    <property type="component" value="Unassembled WGS sequence"/>
</dbReference>
<dbReference type="InterPro" id="IPR013078">
    <property type="entry name" value="His_Pase_superF_clade-1"/>
</dbReference>
<organism evidence="2 3">
    <name type="scientific">Streptomyces fulvorobeus</name>
    <dbReference type="NCBI Taxonomy" id="284028"/>
    <lineage>
        <taxon>Bacteria</taxon>
        <taxon>Bacillati</taxon>
        <taxon>Actinomycetota</taxon>
        <taxon>Actinomycetes</taxon>
        <taxon>Kitasatosporales</taxon>
        <taxon>Streptomycetaceae</taxon>
        <taxon>Streptomyces</taxon>
    </lineage>
</organism>
<dbReference type="EMBL" id="JACCCF010000001">
    <property type="protein sequence ID" value="NYE44297.1"/>
    <property type="molecule type" value="Genomic_DNA"/>
</dbReference>
<name>A0A7Y9HH17_9ACTN</name>
<dbReference type="SUPFAM" id="SSF53254">
    <property type="entry name" value="Phosphoglycerate mutase-like"/>
    <property type="match status" value="1"/>
</dbReference>
<proteinExistence type="predicted"/>
<evidence type="ECO:0000313" key="3">
    <source>
        <dbReference type="Proteomes" id="UP000530403"/>
    </source>
</evidence>
<protein>
    <submittedName>
        <fullName evidence="2">Broad specificity phosphatase PhoE</fullName>
    </submittedName>
</protein>
<feature type="region of interest" description="Disordered" evidence="1">
    <location>
        <begin position="15"/>
        <end position="40"/>
    </location>
</feature>
<sequence length="194" mass="20075">MLIAPAMNSAMREARFGSDAPPGAPPGAPLHSPLDEAGTRRARAAADRVPDADLFLSGSSTRCLRTAEALGLRPVCEPALADWDMGRWAGKRLSEVSGSEPEGVAAWLADPDAAPHGGESLTGFSARVGGWLDGLGQGGGRVLAVVEPAAVRAAVVHGLGLPPAAFWRLDVAPLTLTELSGRSERWNLICGQVL</sequence>
<dbReference type="AlphaFoldDB" id="A0A7Y9HH17"/>
<dbReference type="Pfam" id="PF00300">
    <property type="entry name" value="His_Phos_1"/>
    <property type="match status" value="1"/>
</dbReference>
<evidence type="ECO:0000313" key="2">
    <source>
        <dbReference type="EMBL" id="NYE44297.1"/>
    </source>
</evidence>
<gene>
    <name evidence="2" type="ORF">HEB29_005308</name>
</gene>
<dbReference type="InterPro" id="IPR029033">
    <property type="entry name" value="His_PPase_superfam"/>
</dbReference>
<accession>A0A7Y9HH17</accession>
<reference evidence="2 3" key="1">
    <citation type="submission" date="2020-07" db="EMBL/GenBank/DDBJ databases">
        <title>Sequencing the genomes of 1000 actinobacteria strains.</title>
        <authorList>
            <person name="Klenk H.-P."/>
        </authorList>
    </citation>
    <scope>NUCLEOTIDE SEQUENCE [LARGE SCALE GENOMIC DNA]</scope>
    <source>
        <strain evidence="2 3">DSM 41455</strain>
    </source>
</reference>